<dbReference type="EnsemblMetazoa" id="ADAC000490-RA">
    <property type="protein sequence ID" value="ADAC000490-PA"/>
    <property type="gene ID" value="ADAC000490"/>
</dbReference>
<accession>W5JUA3</accession>
<organism evidence="2">
    <name type="scientific">Anopheles darlingi</name>
    <name type="common">Mosquito</name>
    <dbReference type="NCBI Taxonomy" id="43151"/>
    <lineage>
        <taxon>Eukaryota</taxon>
        <taxon>Metazoa</taxon>
        <taxon>Ecdysozoa</taxon>
        <taxon>Arthropoda</taxon>
        <taxon>Hexapoda</taxon>
        <taxon>Insecta</taxon>
        <taxon>Pterygota</taxon>
        <taxon>Neoptera</taxon>
        <taxon>Endopterygota</taxon>
        <taxon>Diptera</taxon>
        <taxon>Nematocera</taxon>
        <taxon>Culicoidea</taxon>
        <taxon>Culicidae</taxon>
        <taxon>Anophelinae</taxon>
        <taxon>Anopheles</taxon>
    </lineage>
</organism>
<sequence length="96" mass="10618">MGHPLDAVTGWIQMQKRSARDTRYRARSSRNLPKPMANGPHSGNVHFRERCVCADTVLNLYFRGHDSWKPSSSSSVGGLPSAASGFDLTVGQHHRD</sequence>
<reference evidence="2" key="2">
    <citation type="submission" date="2010-05" db="EMBL/GenBank/DDBJ databases">
        <authorList>
            <person name="Almeida L.G."/>
            <person name="Nicolas M.F."/>
            <person name="Souza R.C."/>
            <person name="Vasconcelos A.T.R."/>
        </authorList>
    </citation>
    <scope>NUCLEOTIDE SEQUENCE</scope>
</reference>
<reference evidence="2 4" key="1">
    <citation type="journal article" date="2010" name="BMC Genomics">
        <title>Combination of measures distinguishes pre-miRNAs from other stem-loops in the genome of the newly sequenced Anopheles darlingi.</title>
        <authorList>
            <person name="Mendes N.D."/>
            <person name="Freitas A.T."/>
            <person name="Vasconcelos A.T."/>
            <person name="Sagot M.F."/>
        </authorList>
    </citation>
    <scope>NUCLEOTIDE SEQUENCE</scope>
</reference>
<evidence type="ECO:0000256" key="1">
    <source>
        <dbReference type="SAM" id="MobiDB-lite"/>
    </source>
</evidence>
<feature type="region of interest" description="Disordered" evidence="1">
    <location>
        <begin position="68"/>
        <end position="96"/>
    </location>
</feature>
<feature type="region of interest" description="Disordered" evidence="1">
    <location>
        <begin position="18"/>
        <end position="45"/>
    </location>
</feature>
<dbReference type="VEuPathDB" id="VectorBase:ADAC000490"/>
<gene>
    <name evidence="2" type="ORF">AND_000490</name>
</gene>
<reference evidence="3" key="4">
    <citation type="submission" date="2015-06" db="UniProtKB">
        <authorList>
            <consortium name="EnsemblMetazoa"/>
        </authorList>
    </citation>
    <scope>IDENTIFICATION</scope>
</reference>
<dbReference type="EMBL" id="ADMH02000120">
    <property type="protein sequence ID" value="ETN67721.1"/>
    <property type="molecule type" value="Genomic_DNA"/>
</dbReference>
<dbReference type="Proteomes" id="UP000000673">
    <property type="component" value="Unassembled WGS sequence"/>
</dbReference>
<evidence type="ECO:0000313" key="2">
    <source>
        <dbReference type="EMBL" id="ETN67721.1"/>
    </source>
</evidence>
<proteinExistence type="predicted"/>
<feature type="compositionally biased region" description="Low complexity" evidence="1">
    <location>
        <begin position="70"/>
        <end position="85"/>
    </location>
</feature>
<name>W5JUA3_ANODA</name>
<reference evidence="2" key="3">
    <citation type="journal article" date="2013" name="Nucleic Acids Res.">
        <title>The genome of Anopheles darlingi, the main neotropical malaria vector.</title>
        <authorList>
            <person name="Marinotti O."/>
            <person name="Cerqueira G.C."/>
            <person name="de Almeida L.G."/>
            <person name="Ferro M.I."/>
            <person name="Loreto E.L."/>
            <person name="Zaha A."/>
            <person name="Teixeira S.M."/>
            <person name="Wespiser A.R."/>
            <person name="Almeida E Silva A."/>
            <person name="Schlindwein A.D."/>
            <person name="Pacheco A.C."/>
            <person name="Silva A.L."/>
            <person name="Graveley B.R."/>
            <person name="Walenz B.P."/>
            <person name="Lima Bde A."/>
            <person name="Ribeiro C.A."/>
            <person name="Nunes-Silva C.G."/>
            <person name="de Carvalho C.R."/>
            <person name="Soares C.M."/>
            <person name="de Menezes C.B."/>
            <person name="Matiolli C."/>
            <person name="Caffrey D."/>
            <person name="Araujo D.A."/>
            <person name="de Oliveira D.M."/>
            <person name="Golenbock D."/>
            <person name="Grisard E.C."/>
            <person name="Fantinatti-Garboggini F."/>
            <person name="de Carvalho F.M."/>
            <person name="Barcellos F.G."/>
            <person name="Prosdocimi F."/>
            <person name="May G."/>
            <person name="Azevedo Junior G.M."/>
            <person name="Guimaraes G.M."/>
            <person name="Goldman G.H."/>
            <person name="Padilha I.Q."/>
            <person name="Batista Jda S."/>
            <person name="Ferro J.A."/>
            <person name="Ribeiro J.M."/>
            <person name="Fietto J.L."/>
            <person name="Dabbas K.M."/>
            <person name="Cerdeira L."/>
            <person name="Agnez-Lima L.F."/>
            <person name="Brocchi M."/>
            <person name="de Carvalho M.O."/>
            <person name="Teixeira Mde M."/>
            <person name="Diniz Maia Mde M."/>
            <person name="Goldman M.H."/>
            <person name="Cruz Schneider M.P."/>
            <person name="Felipe M.S."/>
            <person name="Hungria M."/>
            <person name="Nicolas M.F."/>
            <person name="Pereira M."/>
            <person name="Montes M.A."/>
            <person name="Cantao M.E."/>
            <person name="Vincentz M."/>
            <person name="Rafael M.S."/>
            <person name="Silverman N."/>
            <person name="Stoco P.H."/>
            <person name="Souza R.C."/>
            <person name="Vicentini R."/>
            <person name="Gazzinelli R.T."/>
            <person name="Neves Rde O."/>
            <person name="Silva R."/>
            <person name="Astolfi-Filho S."/>
            <person name="Maciel T.E."/>
            <person name="Urmenyi T.P."/>
            <person name="Tadei W.P."/>
            <person name="Camargo E.P."/>
            <person name="de Vasconcelos A.T."/>
        </authorList>
    </citation>
    <scope>NUCLEOTIDE SEQUENCE</scope>
</reference>
<dbReference type="HOGENOM" id="CLU_2361437_0_0_1"/>
<evidence type="ECO:0000313" key="4">
    <source>
        <dbReference type="Proteomes" id="UP000000673"/>
    </source>
</evidence>
<dbReference type="AlphaFoldDB" id="W5JUA3"/>
<evidence type="ECO:0000313" key="3">
    <source>
        <dbReference type="EnsemblMetazoa" id="ADAC000490-PA"/>
    </source>
</evidence>
<keyword evidence="4" id="KW-1185">Reference proteome</keyword>
<protein>
    <submittedName>
        <fullName evidence="2 3">Uncharacterized protein</fullName>
    </submittedName>
</protein>